<proteinExistence type="predicted"/>
<name>A0A6C0D519_9ZZZZ</name>
<evidence type="ECO:0000313" key="1">
    <source>
        <dbReference type="EMBL" id="QHT10795.1"/>
    </source>
</evidence>
<protein>
    <submittedName>
        <fullName evidence="1">Uncharacterized protein</fullName>
    </submittedName>
</protein>
<sequence length="243" mass="29194">MTRLAPTHLFQIPFTRDSIKEYKPLSYECNNCVIQTLTAMKMRDPRISQIDTRNIYHSNSRGISSQTIINYLSNLFDTKFKEVCHKAYKLSDLKIKNGYGTCISITFYNKYNVESKLKDLSQIKKRLRQISKMKYTRNTNKLYKKEINMKKYTENHIFFCENRKRQMENSMKNGHMVILYKENDILYFYDPCNGKTKPIHENIFYHDVKFISVYYNENKIAAPLIKERMNNTIKYHYLKMNKD</sequence>
<dbReference type="EMBL" id="MN739529">
    <property type="protein sequence ID" value="QHT10795.1"/>
    <property type="molecule type" value="Genomic_DNA"/>
</dbReference>
<organism evidence="1">
    <name type="scientific">viral metagenome</name>
    <dbReference type="NCBI Taxonomy" id="1070528"/>
    <lineage>
        <taxon>unclassified sequences</taxon>
        <taxon>metagenomes</taxon>
        <taxon>organismal metagenomes</taxon>
    </lineage>
</organism>
<dbReference type="AlphaFoldDB" id="A0A6C0D519"/>
<reference evidence="1" key="1">
    <citation type="journal article" date="2020" name="Nature">
        <title>Giant virus diversity and host interactions through global metagenomics.</title>
        <authorList>
            <person name="Schulz F."/>
            <person name="Roux S."/>
            <person name="Paez-Espino D."/>
            <person name="Jungbluth S."/>
            <person name="Walsh D.A."/>
            <person name="Denef V.J."/>
            <person name="McMahon K.D."/>
            <person name="Konstantinidis K.T."/>
            <person name="Eloe-Fadrosh E.A."/>
            <person name="Kyrpides N.C."/>
            <person name="Woyke T."/>
        </authorList>
    </citation>
    <scope>NUCLEOTIDE SEQUENCE</scope>
    <source>
        <strain evidence="1">GVMAG-M-3300023174-107</strain>
    </source>
</reference>
<accession>A0A6C0D519</accession>